<sequence>MELRKEGNRLVGGGIELCKEGDRSVRQSSELDAKDAAKGSASPCSDAADGNGAQPERCWSRKAGER</sequence>
<dbReference type="Proteomes" id="UP001054889">
    <property type="component" value="Unassembled WGS sequence"/>
</dbReference>
<evidence type="ECO:0000256" key="1">
    <source>
        <dbReference type="SAM" id="MobiDB-lite"/>
    </source>
</evidence>
<organism evidence="2 3">
    <name type="scientific">Eleusine coracana subsp. coracana</name>
    <dbReference type="NCBI Taxonomy" id="191504"/>
    <lineage>
        <taxon>Eukaryota</taxon>
        <taxon>Viridiplantae</taxon>
        <taxon>Streptophyta</taxon>
        <taxon>Embryophyta</taxon>
        <taxon>Tracheophyta</taxon>
        <taxon>Spermatophyta</taxon>
        <taxon>Magnoliopsida</taxon>
        <taxon>Liliopsida</taxon>
        <taxon>Poales</taxon>
        <taxon>Poaceae</taxon>
        <taxon>PACMAD clade</taxon>
        <taxon>Chloridoideae</taxon>
        <taxon>Cynodonteae</taxon>
        <taxon>Eleusininae</taxon>
        <taxon>Eleusine</taxon>
    </lineage>
</organism>
<evidence type="ECO:0000313" key="2">
    <source>
        <dbReference type="EMBL" id="GJM92743.1"/>
    </source>
</evidence>
<gene>
    <name evidence="2" type="primary">ga09237</name>
    <name evidence="2" type="ORF">PR202_ga09237</name>
</gene>
<reference evidence="2" key="2">
    <citation type="submission" date="2021-12" db="EMBL/GenBank/DDBJ databases">
        <title>Resequencing data analysis of finger millet.</title>
        <authorList>
            <person name="Hatakeyama M."/>
            <person name="Aluri S."/>
            <person name="Balachadran M.T."/>
            <person name="Sivarajan S.R."/>
            <person name="Poveda L."/>
            <person name="Shimizu-Inatsugi R."/>
            <person name="Schlapbach R."/>
            <person name="Sreeman S.M."/>
            <person name="Shimizu K.K."/>
        </authorList>
    </citation>
    <scope>NUCLEOTIDE SEQUENCE</scope>
</reference>
<name>A0AAV5C2A7_ELECO</name>
<dbReference type="EMBL" id="BQKI01000004">
    <property type="protein sequence ID" value="GJM92743.1"/>
    <property type="molecule type" value="Genomic_DNA"/>
</dbReference>
<reference evidence="2" key="1">
    <citation type="journal article" date="2018" name="DNA Res.">
        <title>Multiple hybrid de novo genome assembly of finger millet, an orphan allotetraploid crop.</title>
        <authorList>
            <person name="Hatakeyama M."/>
            <person name="Aluri S."/>
            <person name="Balachadran M.T."/>
            <person name="Sivarajan S.R."/>
            <person name="Patrignani A."/>
            <person name="Gruter S."/>
            <person name="Poveda L."/>
            <person name="Shimizu-Inatsugi R."/>
            <person name="Baeten J."/>
            <person name="Francoijs K.J."/>
            <person name="Nataraja K.N."/>
            <person name="Reddy Y.A.N."/>
            <person name="Phadnis S."/>
            <person name="Ravikumar R.L."/>
            <person name="Schlapbach R."/>
            <person name="Sreeman S.M."/>
            <person name="Shimizu K.K."/>
        </authorList>
    </citation>
    <scope>NUCLEOTIDE SEQUENCE</scope>
</reference>
<accession>A0AAV5C2A7</accession>
<proteinExistence type="predicted"/>
<feature type="compositionally biased region" description="Basic and acidic residues" evidence="1">
    <location>
        <begin position="21"/>
        <end position="37"/>
    </location>
</feature>
<comment type="caution">
    <text evidence="2">The sequence shown here is derived from an EMBL/GenBank/DDBJ whole genome shotgun (WGS) entry which is preliminary data.</text>
</comment>
<evidence type="ECO:0000313" key="3">
    <source>
        <dbReference type="Proteomes" id="UP001054889"/>
    </source>
</evidence>
<dbReference type="AlphaFoldDB" id="A0AAV5C2A7"/>
<keyword evidence="3" id="KW-1185">Reference proteome</keyword>
<protein>
    <submittedName>
        <fullName evidence="2">Uncharacterized protein</fullName>
    </submittedName>
</protein>
<feature type="region of interest" description="Disordered" evidence="1">
    <location>
        <begin position="21"/>
        <end position="66"/>
    </location>
</feature>